<dbReference type="InterPro" id="IPR003594">
    <property type="entry name" value="HATPase_dom"/>
</dbReference>
<sequence length="128" mass="14648">MSFIFNGYVCSDLYIIKDFLQNVLNELSRIISDETVMFDVKLILNELVTNGAIHGNDYDRNKCVKLHLEVMEKVIKIEVSDEGEGFIFDCNKYNPLDLKCSGRGLIIANGLSDEFYVNKNKIIAIKYL</sequence>
<dbReference type="SUPFAM" id="SSF55874">
    <property type="entry name" value="ATPase domain of HSP90 chaperone/DNA topoisomerase II/histidine kinase"/>
    <property type="match status" value="1"/>
</dbReference>
<feature type="domain" description="Histidine kinase/HSP90-like ATPase" evidence="2">
    <location>
        <begin position="25"/>
        <end position="118"/>
    </location>
</feature>
<keyword evidence="1" id="KW-0418">Kinase</keyword>
<keyword evidence="4" id="KW-1185">Reference proteome</keyword>
<dbReference type="Pfam" id="PF13581">
    <property type="entry name" value="HATPase_c_2"/>
    <property type="match status" value="1"/>
</dbReference>
<evidence type="ECO:0000259" key="2">
    <source>
        <dbReference type="Pfam" id="PF13581"/>
    </source>
</evidence>
<evidence type="ECO:0000256" key="1">
    <source>
        <dbReference type="ARBA" id="ARBA00022527"/>
    </source>
</evidence>
<keyword evidence="3" id="KW-0547">Nucleotide-binding</keyword>
<dbReference type="OrthoDB" id="9767435at2"/>
<protein>
    <submittedName>
        <fullName evidence="3">ATP-binding protein</fullName>
    </submittedName>
</protein>
<evidence type="ECO:0000313" key="3">
    <source>
        <dbReference type="EMBL" id="QAT62502.1"/>
    </source>
</evidence>
<reference evidence="4" key="1">
    <citation type="submission" date="2019-01" db="EMBL/GenBank/DDBJ databases">
        <title>Draft genomes of a novel of Sporanaerobacter strains.</title>
        <authorList>
            <person name="Ma S."/>
        </authorList>
    </citation>
    <scope>NUCLEOTIDE SEQUENCE [LARGE SCALE GENOMIC DNA]</scope>
    <source>
        <strain evidence="4">NJN-17</strain>
    </source>
</reference>
<dbReference type="Gene3D" id="3.30.565.10">
    <property type="entry name" value="Histidine kinase-like ATPase, C-terminal domain"/>
    <property type="match status" value="1"/>
</dbReference>
<name>A0A410QEL5_9FIRM</name>
<proteinExistence type="predicted"/>
<dbReference type="PANTHER" id="PTHR35526:SF3">
    <property type="entry name" value="ANTI-SIGMA-F FACTOR RSBW"/>
    <property type="match status" value="1"/>
</dbReference>
<dbReference type="EMBL" id="CP035282">
    <property type="protein sequence ID" value="QAT62502.1"/>
    <property type="molecule type" value="Genomic_DNA"/>
</dbReference>
<dbReference type="InterPro" id="IPR036890">
    <property type="entry name" value="HATPase_C_sf"/>
</dbReference>
<dbReference type="AlphaFoldDB" id="A0A410QEL5"/>
<gene>
    <name evidence="3" type="ORF">EQM13_13470</name>
</gene>
<evidence type="ECO:0000313" key="4">
    <source>
        <dbReference type="Proteomes" id="UP000287969"/>
    </source>
</evidence>
<keyword evidence="1" id="KW-0723">Serine/threonine-protein kinase</keyword>
<dbReference type="InterPro" id="IPR050267">
    <property type="entry name" value="Anti-sigma-factor_SerPK"/>
</dbReference>
<organism evidence="3 4">
    <name type="scientific">Acidilutibacter cellobiosedens</name>
    <dbReference type="NCBI Taxonomy" id="2507161"/>
    <lineage>
        <taxon>Bacteria</taxon>
        <taxon>Bacillati</taxon>
        <taxon>Bacillota</taxon>
        <taxon>Tissierellia</taxon>
        <taxon>Tissierellales</taxon>
        <taxon>Acidilutibacteraceae</taxon>
        <taxon>Acidilutibacter</taxon>
    </lineage>
</organism>
<keyword evidence="3" id="KW-0067">ATP-binding</keyword>
<dbReference type="GO" id="GO:0005524">
    <property type="term" value="F:ATP binding"/>
    <property type="evidence" value="ECO:0007669"/>
    <property type="project" value="UniProtKB-KW"/>
</dbReference>
<dbReference type="Proteomes" id="UP000287969">
    <property type="component" value="Chromosome"/>
</dbReference>
<dbReference type="GO" id="GO:0004674">
    <property type="term" value="F:protein serine/threonine kinase activity"/>
    <property type="evidence" value="ECO:0007669"/>
    <property type="project" value="UniProtKB-KW"/>
</dbReference>
<accession>A0A410QEL5</accession>
<dbReference type="PANTHER" id="PTHR35526">
    <property type="entry name" value="ANTI-SIGMA-F FACTOR RSBW-RELATED"/>
    <property type="match status" value="1"/>
</dbReference>
<dbReference type="KEGG" id="spoa:EQM13_13470"/>
<keyword evidence="1" id="KW-0808">Transferase</keyword>
<dbReference type="CDD" id="cd16936">
    <property type="entry name" value="HATPase_RsbW-like"/>
    <property type="match status" value="1"/>
</dbReference>